<dbReference type="GO" id="GO:0008757">
    <property type="term" value="F:S-adenosylmethionine-dependent methyltransferase activity"/>
    <property type="evidence" value="ECO:0007669"/>
    <property type="project" value="InterPro"/>
</dbReference>
<dbReference type="PANTHER" id="PTHR44942:SF4">
    <property type="entry name" value="METHYLTRANSFERASE TYPE 11 DOMAIN-CONTAINING PROTEIN"/>
    <property type="match status" value="1"/>
</dbReference>
<dbReference type="InterPro" id="IPR029063">
    <property type="entry name" value="SAM-dependent_MTases_sf"/>
</dbReference>
<organism evidence="5 6">
    <name type="scientific">Cladosporium halotolerans</name>
    <dbReference type="NCBI Taxonomy" id="1052096"/>
    <lineage>
        <taxon>Eukaryota</taxon>
        <taxon>Fungi</taxon>
        <taxon>Dikarya</taxon>
        <taxon>Ascomycota</taxon>
        <taxon>Pezizomycotina</taxon>
        <taxon>Dothideomycetes</taxon>
        <taxon>Dothideomycetidae</taxon>
        <taxon>Cladosporiales</taxon>
        <taxon>Cladosporiaceae</taxon>
        <taxon>Cladosporium</taxon>
    </lineage>
</organism>
<reference evidence="5 6" key="1">
    <citation type="journal article" date="2020" name="Microbiol. Resour. Announc.">
        <title>Draft Genome Sequence of a Cladosporium Species Isolated from the Mesophotic Ascidian Didemnum maculosum.</title>
        <authorList>
            <person name="Gioti A."/>
            <person name="Siaperas R."/>
            <person name="Nikolaivits E."/>
            <person name="Le Goff G."/>
            <person name="Ouazzani J."/>
            <person name="Kotoulas G."/>
            <person name="Topakas E."/>
        </authorList>
    </citation>
    <scope>NUCLEOTIDE SEQUENCE [LARGE SCALE GENOMIC DNA]</scope>
    <source>
        <strain evidence="5 6">TM138-S3</strain>
    </source>
</reference>
<evidence type="ECO:0000256" key="2">
    <source>
        <dbReference type="ARBA" id="ARBA00022603"/>
    </source>
</evidence>
<evidence type="ECO:0000259" key="4">
    <source>
        <dbReference type="Pfam" id="PF08241"/>
    </source>
</evidence>
<evidence type="ECO:0000256" key="1">
    <source>
        <dbReference type="ARBA" id="ARBA00008361"/>
    </source>
</evidence>
<evidence type="ECO:0000313" key="6">
    <source>
        <dbReference type="Proteomes" id="UP000803884"/>
    </source>
</evidence>
<dbReference type="AlphaFoldDB" id="A0AB34KTR3"/>
<dbReference type="EMBL" id="JAAQHG020000007">
    <property type="protein sequence ID" value="KAL1588389.1"/>
    <property type="molecule type" value="Genomic_DNA"/>
</dbReference>
<keyword evidence="2" id="KW-0489">Methyltransferase</keyword>
<proteinExistence type="inferred from homology"/>
<dbReference type="Gene3D" id="3.40.50.150">
    <property type="entry name" value="Vaccinia Virus protein VP39"/>
    <property type="match status" value="1"/>
</dbReference>
<keyword evidence="6" id="KW-1185">Reference proteome</keyword>
<dbReference type="CDD" id="cd02440">
    <property type="entry name" value="AdoMet_MTases"/>
    <property type="match status" value="1"/>
</dbReference>
<evidence type="ECO:0000313" key="5">
    <source>
        <dbReference type="EMBL" id="KAL1588389.1"/>
    </source>
</evidence>
<dbReference type="InterPro" id="IPR051052">
    <property type="entry name" value="Diverse_substrate_MTase"/>
</dbReference>
<dbReference type="PANTHER" id="PTHR44942">
    <property type="entry name" value="METHYLTRANSF_11 DOMAIN-CONTAINING PROTEIN"/>
    <property type="match status" value="1"/>
</dbReference>
<gene>
    <name evidence="5" type="ORF">WHR41_03026</name>
</gene>
<feature type="domain" description="Methyltransferase type 11" evidence="4">
    <location>
        <begin position="48"/>
        <end position="139"/>
    </location>
</feature>
<dbReference type="Proteomes" id="UP000803884">
    <property type="component" value="Unassembled WGS sequence"/>
</dbReference>
<name>A0AB34KTR3_9PEZI</name>
<protein>
    <recommendedName>
        <fullName evidence="4">Methyltransferase type 11 domain-containing protein</fullName>
    </recommendedName>
</protein>
<comment type="similarity">
    <text evidence="1">Belongs to the methyltransferase superfamily.</text>
</comment>
<dbReference type="Pfam" id="PF08241">
    <property type="entry name" value="Methyltransf_11"/>
    <property type="match status" value="1"/>
</dbReference>
<dbReference type="RefSeq" id="XP_069231494.1">
    <property type="nucleotide sequence ID" value="XM_069371632.1"/>
</dbReference>
<dbReference type="GeneID" id="96004470"/>
<comment type="caution">
    <text evidence="5">The sequence shown here is derived from an EMBL/GenBank/DDBJ whole genome shotgun (WGS) entry which is preliminary data.</text>
</comment>
<dbReference type="SUPFAM" id="SSF53335">
    <property type="entry name" value="S-adenosyl-L-methionine-dependent methyltransferases"/>
    <property type="match status" value="1"/>
</dbReference>
<dbReference type="GO" id="GO:0032259">
    <property type="term" value="P:methylation"/>
    <property type="evidence" value="ECO:0007669"/>
    <property type="project" value="UniProtKB-KW"/>
</dbReference>
<evidence type="ECO:0000256" key="3">
    <source>
        <dbReference type="ARBA" id="ARBA00022679"/>
    </source>
</evidence>
<accession>A0AB34KTR3</accession>
<sequence>MPPINPDALSSFTNSAAYDSHRPTYPPASIQHLLTQCRVAGKRGARVVDLAAGTGKFTEALAAREEEFEILAVEPHADMRAVLEAKGLRGVRVVDGTAEEMGVEEGWADAVFVAQAFHWFATPPTLRSLHTALQPHGTLGLIWNIESYNAPRSTTPSTSWEAKLQAHTLAFPDASPRFRHEQWRRVFEDQVSRSPLNYVIASAEEPLFSMPLGEDVRGWEVPLAREGVWSRWRTLGQVAVLEGGELEKTRKMFDDAVNADGVEENDKGELTLHGATYAFWTTKIPAEGKDDVLAVERPGA</sequence>
<dbReference type="InterPro" id="IPR013216">
    <property type="entry name" value="Methyltransf_11"/>
</dbReference>
<keyword evidence="3" id="KW-0808">Transferase</keyword>